<proteinExistence type="inferred from homology"/>
<dbReference type="Pfam" id="PF12317">
    <property type="entry name" value="IFT46_B_C"/>
    <property type="match status" value="1"/>
</dbReference>
<organism evidence="9 10">
    <name type="scientific">Polyplax serrata</name>
    <name type="common">Common mouse louse</name>
    <dbReference type="NCBI Taxonomy" id="468196"/>
    <lineage>
        <taxon>Eukaryota</taxon>
        <taxon>Metazoa</taxon>
        <taxon>Ecdysozoa</taxon>
        <taxon>Arthropoda</taxon>
        <taxon>Hexapoda</taxon>
        <taxon>Insecta</taxon>
        <taxon>Pterygota</taxon>
        <taxon>Neoptera</taxon>
        <taxon>Paraneoptera</taxon>
        <taxon>Psocodea</taxon>
        <taxon>Troctomorpha</taxon>
        <taxon>Phthiraptera</taxon>
        <taxon>Anoplura</taxon>
        <taxon>Polyplacidae</taxon>
        <taxon>Polyplax</taxon>
    </lineage>
</organism>
<feature type="compositionally biased region" description="Acidic residues" evidence="8">
    <location>
        <begin position="26"/>
        <end position="44"/>
    </location>
</feature>
<evidence type="ECO:0000256" key="1">
    <source>
        <dbReference type="ARBA" id="ARBA00004120"/>
    </source>
</evidence>
<dbReference type="GO" id="GO:0031514">
    <property type="term" value="C:motile cilium"/>
    <property type="evidence" value="ECO:0007669"/>
    <property type="project" value="TreeGrafter"/>
</dbReference>
<dbReference type="Proteomes" id="UP001372834">
    <property type="component" value="Unassembled WGS sequence"/>
</dbReference>
<dbReference type="PANTHER" id="PTHR13376">
    <property type="entry name" value="INTRAFLAGELLAR TRANSPORT PROTEIN 46 HOMOLOG"/>
    <property type="match status" value="1"/>
</dbReference>
<feature type="region of interest" description="Disordered" evidence="8">
    <location>
        <begin position="17"/>
        <end position="53"/>
    </location>
</feature>
<dbReference type="GO" id="GO:0005815">
    <property type="term" value="C:microtubule organizing center"/>
    <property type="evidence" value="ECO:0007669"/>
    <property type="project" value="TreeGrafter"/>
</dbReference>
<evidence type="ECO:0000256" key="6">
    <source>
        <dbReference type="ARBA" id="ARBA00023212"/>
    </source>
</evidence>
<evidence type="ECO:0000256" key="5">
    <source>
        <dbReference type="ARBA" id="ARBA00023069"/>
    </source>
</evidence>
<dbReference type="InterPro" id="IPR022088">
    <property type="entry name" value="Intraflagellar_transp_cmplxB"/>
</dbReference>
<dbReference type="GO" id="GO:0042073">
    <property type="term" value="P:intraciliary transport"/>
    <property type="evidence" value="ECO:0007669"/>
    <property type="project" value="InterPro"/>
</dbReference>
<protein>
    <recommendedName>
        <fullName evidence="3">Intraflagellar transport protein 46 homolog</fullName>
    </recommendedName>
</protein>
<dbReference type="GO" id="GO:0060271">
    <property type="term" value="P:cilium assembly"/>
    <property type="evidence" value="ECO:0007669"/>
    <property type="project" value="TreeGrafter"/>
</dbReference>
<name>A0AAN8NPL5_POLSC</name>
<evidence type="ECO:0000256" key="2">
    <source>
        <dbReference type="ARBA" id="ARBA00007700"/>
    </source>
</evidence>
<evidence type="ECO:0000313" key="10">
    <source>
        <dbReference type="Proteomes" id="UP001372834"/>
    </source>
</evidence>
<comment type="subcellular location">
    <subcellularLocation>
        <location evidence="1">Cytoplasm</location>
        <location evidence="1">Cytoskeleton</location>
        <location evidence="1">Cilium basal body</location>
    </subcellularLocation>
</comment>
<keyword evidence="5" id="KW-0969">Cilium</keyword>
<gene>
    <name evidence="9" type="primary">IFT46</name>
    <name evidence="9" type="ORF">RUM43_009472</name>
</gene>
<evidence type="ECO:0000256" key="7">
    <source>
        <dbReference type="ARBA" id="ARBA00023273"/>
    </source>
</evidence>
<dbReference type="EMBL" id="JAWJWE010000038">
    <property type="protein sequence ID" value="KAK6623620.1"/>
    <property type="molecule type" value="Genomic_DNA"/>
</dbReference>
<dbReference type="GO" id="GO:0030992">
    <property type="term" value="C:intraciliary transport particle B"/>
    <property type="evidence" value="ECO:0007669"/>
    <property type="project" value="TreeGrafter"/>
</dbReference>
<keyword evidence="7" id="KW-0966">Cell projection</keyword>
<evidence type="ECO:0000256" key="3">
    <source>
        <dbReference type="ARBA" id="ARBA00017206"/>
    </source>
</evidence>
<evidence type="ECO:0000256" key="4">
    <source>
        <dbReference type="ARBA" id="ARBA00022490"/>
    </source>
</evidence>
<comment type="similarity">
    <text evidence="2">Belongs to the IFT46 family.</text>
</comment>
<dbReference type="PANTHER" id="PTHR13376:SF0">
    <property type="entry name" value="INTRAFLAGELLAR TRANSPORT PROTEIN 46 HOMOLOG"/>
    <property type="match status" value="1"/>
</dbReference>
<evidence type="ECO:0000313" key="9">
    <source>
        <dbReference type="EMBL" id="KAK6623620.1"/>
    </source>
</evidence>
<reference evidence="9 10" key="1">
    <citation type="submission" date="2023-10" db="EMBL/GenBank/DDBJ databases">
        <title>Genomes of two closely related lineages of the louse Polyplax serrata with different host specificities.</title>
        <authorList>
            <person name="Martinu J."/>
            <person name="Tarabai H."/>
            <person name="Stefka J."/>
            <person name="Hypsa V."/>
        </authorList>
    </citation>
    <scope>NUCLEOTIDE SEQUENCE [LARGE SCALE GENOMIC DNA]</scope>
    <source>
        <strain evidence="9">HR10_N</strain>
    </source>
</reference>
<comment type="caution">
    <text evidence="9">The sequence shown here is derived from an EMBL/GenBank/DDBJ whole genome shotgun (WGS) entry which is preliminary data.</text>
</comment>
<dbReference type="AlphaFoldDB" id="A0AAN8NPL5"/>
<evidence type="ECO:0000256" key="8">
    <source>
        <dbReference type="SAM" id="MobiDB-lite"/>
    </source>
</evidence>
<accession>A0AAN8NPL5</accession>
<keyword evidence="4" id="KW-0963">Cytoplasm</keyword>
<keyword evidence="6" id="KW-0206">Cytoskeleton</keyword>
<sequence>MQSTNWGHWRDKNDLALLGQLSDNTENSDNDDDDDDDDEDDDDNDVRAPFIQGAYDPNDYEQLAVSEEIKDIFSYVTKYTPQNIELDNKLCPFLPDFIPAVGDIDAFVKVARPDGQKDGLGLTVLDEPRLQQSDPAVLQLQLRAVDKQSSARAIVKKIENAEKNAKSIDRWIKAISDLHSSKPSAQTFQYTRPMPIIDNLMQEWPCEMEEKLSGTPIPCPDLDCDLSTYITIICSKYLIQTQN</sequence>